<evidence type="ECO:0000313" key="7">
    <source>
        <dbReference type="EMBL" id="PPL16856.1"/>
    </source>
</evidence>
<dbReference type="EMBL" id="MPZM01000011">
    <property type="protein sequence ID" value="PPL16856.1"/>
    <property type="molecule type" value="Genomic_DNA"/>
</dbReference>
<dbReference type="Pfam" id="PF02353">
    <property type="entry name" value="CMAS"/>
    <property type="match status" value="1"/>
</dbReference>
<evidence type="ECO:0000313" key="8">
    <source>
        <dbReference type="Proteomes" id="UP000242231"/>
    </source>
</evidence>
<dbReference type="PIRSF" id="PIRSF003085">
    <property type="entry name" value="CMAS"/>
    <property type="match status" value="1"/>
</dbReference>
<evidence type="ECO:0000256" key="2">
    <source>
        <dbReference type="ARBA" id="ARBA00022603"/>
    </source>
</evidence>
<keyword evidence="2 7" id="KW-0489">Methyltransferase</keyword>
<dbReference type="Proteomes" id="UP000242231">
    <property type="component" value="Unassembled WGS sequence"/>
</dbReference>
<dbReference type="OrthoDB" id="9782855at2"/>
<evidence type="ECO:0000256" key="1">
    <source>
        <dbReference type="ARBA" id="ARBA00010815"/>
    </source>
</evidence>
<comment type="caution">
    <text evidence="7">The sequence shown here is derived from an EMBL/GenBank/DDBJ whole genome shotgun (WGS) entry which is preliminary data.</text>
</comment>
<dbReference type="SUPFAM" id="SSF53335">
    <property type="entry name" value="S-adenosyl-L-methionine-dependent methyltransferases"/>
    <property type="match status" value="1"/>
</dbReference>
<keyword evidence="5" id="KW-0443">Lipid metabolism</keyword>
<accession>A0A2P5TMZ2</accession>
<dbReference type="GO" id="GO:0008610">
    <property type="term" value="P:lipid biosynthetic process"/>
    <property type="evidence" value="ECO:0007669"/>
    <property type="project" value="InterPro"/>
</dbReference>
<keyword evidence="4" id="KW-0949">S-adenosyl-L-methionine</keyword>
<dbReference type="CDD" id="cd02440">
    <property type="entry name" value="AdoMet_MTases"/>
    <property type="match status" value="1"/>
</dbReference>
<gene>
    <name evidence="7" type="ORF">UN63_06935</name>
</gene>
<name>A0A2P5TMZ2_9GAMM</name>
<evidence type="ECO:0000256" key="4">
    <source>
        <dbReference type="ARBA" id="ARBA00022691"/>
    </source>
</evidence>
<dbReference type="InterPro" id="IPR050723">
    <property type="entry name" value="CFA/CMAS"/>
</dbReference>
<evidence type="ECO:0000256" key="5">
    <source>
        <dbReference type="ARBA" id="ARBA00023098"/>
    </source>
</evidence>
<dbReference type="Pfam" id="PF25371">
    <property type="entry name" value="DUF7884"/>
    <property type="match status" value="1"/>
</dbReference>
<dbReference type="InterPro" id="IPR057206">
    <property type="entry name" value="DUF7884"/>
</dbReference>
<dbReference type="Gene3D" id="3.40.50.150">
    <property type="entry name" value="Vaccinia Virus protein VP39"/>
    <property type="match status" value="1"/>
</dbReference>
<dbReference type="RefSeq" id="WP_104486053.1">
    <property type="nucleotide sequence ID" value="NZ_BMYB01000012.1"/>
</dbReference>
<keyword evidence="8" id="KW-1185">Reference proteome</keyword>
<evidence type="ECO:0000256" key="3">
    <source>
        <dbReference type="ARBA" id="ARBA00022679"/>
    </source>
</evidence>
<dbReference type="InterPro" id="IPR003333">
    <property type="entry name" value="CMAS"/>
</dbReference>
<evidence type="ECO:0000259" key="6">
    <source>
        <dbReference type="Pfam" id="PF25371"/>
    </source>
</evidence>
<dbReference type="GO" id="GO:0008168">
    <property type="term" value="F:methyltransferase activity"/>
    <property type="evidence" value="ECO:0007669"/>
    <property type="project" value="UniProtKB-KW"/>
</dbReference>
<reference evidence="8" key="1">
    <citation type="submission" date="2016-11" db="EMBL/GenBank/DDBJ databases">
        <authorList>
            <person name="Sisinthy S."/>
            <person name="Ara S."/>
            <person name="Gundlapally S.R."/>
        </authorList>
    </citation>
    <scope>NUCLEOTIDE SEQUENCE [LARGE SCALE GENOMIC DNA]</scope>
    <source>
        <strain evidence="8">V1-41</strain>
    </source>
</reference>
<dbReference type="GO" id="GO:0032259">
    <property type="term" value="P:methylation"/>
    <property type="evidence" value="ECO:0007669"/>
    <property type="project" value="UniProtKB-KW"/>
</dbReference>
<dbReference type="AlphaFoldDB" id="A0A2P5TMZ2"/>
<comment type="similarity">
    <text evidence="1">Belongs to the CFA/CMAS family.</text>
</comment>
<proteinExistence type="inferred from homology"/>
<protein>
    <submittedName>
        <fullName evidence="7">SAM-dependent methyltransferase</fullName>
    </submittedName>
</protein>
<dbReference type="PANTHER" id="PTHR43667:SF1">
    <property type="entry name" value="CYCLOPROPANE-FATTY-ACYL-PHOSPHOLIPID SYNTHASE"/>
    <property type="match status" value="1"/>
</dbReference>
<organism evidence="7 8">
    <name type="scientific">Oceanisphaera arctica</name>
    <dbReference type="NCBI Taxonomy" id="641510"/>
    <lineage>
        <taxon>Bacteria</taxon>
        <taxon>Pseudomonadati</taxon>
        <taxon>Pseudomonadota</taxon>
        <taxon>Gammaproteobacteria</taxon>
        <taxon>Aeromonadales</taxon>
        <taxon>Aeromonadaceae</taxon>
        <taxon>Oceanisphaera</taxon>
    </lineage>
</organism>
<feature type="domain" description="DUF7884" evidence="6">
    <location>
        <begin position="21"/>
        <end position="87"/>
    </location>
</feature>
<dbReference type="PANTHER" id="PTHR43667">
    <property type="entry name" value="CYCLOPROPANE-FATTY-ACYL-PHOSPHOLIPID SYNTHASE"/>
    <property type="match status" value="1"/>
</dbReference>
<sequence length="406" mass="46572">MGQFVDAALTEPYDRIFRLIQKRVADKIKLPVEIQLWGGHSYRLGKGEPVIQILVKNRHGLAALRDLDEVRICEAYMAGNLDVAGDMLGFASLRGLLRDHHPLHALWLRIAPLFVGREQTDRRAIAGHYDFSNEFYLKFLDPSRCYSQAVFEHDDESLETAQHRKLDFAIEACRLKPGDRVLDVGGGWGSFTEHAGRRGIHVTSLTISEQSEAFLADLIERLQLPCKVLNQDFWEHTSPAPYDAIVILGVMEHLPDYPAVLRHLQRLLKPGGRVYLDASAYREKYSKPTFVSRYIFPGDHAYFCLHAFLAEVARSELDVLGVYNDRHNYFLTCKIWAERLEDARDEIVSRWGEMLYRRFRLYLWGSAQAFLSREMDAYRVVLELPNVSVSSSDASGEHMDMGTKQR</sequence>
<keyword evidence="3 7" id="KW-0808">Transferase</keyword>
<dbReference type="InterPro" id="IPR029063">
    <property type="entry name" value="SAM-dependent_MTases_sf"/>
</dbReference>